<evidence type="ECO:0000313" key="3">
    <source>
        <dbReference type="Proteomes" id="UP000315891"/>
    </source>
</evidence>
<sequence length="255" mass="27254">MTRLHAISCAALVAAMSAALPAGEAAAQEQLSPTTEAPPAPTPVLRPFVAQYQVSNHGNSLGTATMQVVALDDGRWRVDLAMKGGGLLRVAGLNVEQSTVFDVVDGRYRPLGQSTVKRVFLSKRRTTGGYDWAKRTAQWTGDVKDTRRAPVPLQDGDMSGLLINLAIIRDATPGATLHYRFVDDGRARPQDYAVAAQTQAIQVGDLSFDALRVDRSNAGSEQTSVWVAPGVPTPLRMLQSEGGETGLDLVLVGYQ</sequence>
<gene>
    <name evidence="2" type="ORF">FNZ56_06215</name>
</gene>
<name>A0A516V4Q1_9GAMM</name>
<dbReference type="Proteomes" id="UP000315891">
    <property type="component" value="Chromosome"/>
</dbReference>
<dbReference type="InterPro" id="IPR021457">
    <property type="entry name" value="DUF3108"/>
</dbReference>
<protein>
    <submittedName>
        <fullName evidence="2">DUF3108 domain-containing protein</fullName>
    </submittedName>
</protein>
<accession>A0A516V4Q1</accession>
<keyword evidence="3" id="KW-1185">Reference proteome</keyword>
<feature type="chain" id="PRO_5021803027" evidence="1">
    <location>
        <begin position="28"/>
        <end position="255"/>
    </location>
</feature>
<evidence type="ECO:0000256" key="1">
    <source>
        <dbReference type="SAM" id="SignalP"/>
    </source>
</evidence>
<keyword evidence="1" id="KW-0732">Signal</keyword>
<dbReference type="AlphaFoldDB" id="A0A516V4Q1"/>
<evidence type="ECO:0000313" key="2">
    <source>
        <dbReference type="EMBL" id="QDQ73492.1"/>
    </source>
</evidence>
<proteinExistence type="predicted"/>
<dbReference type="RefSeq" id="WP_143879004.1">
    <property type="nucleotide sequence ID" value="NZ_BAABLZ010000001.1"/>
</dbReference>
<reference evidence="2 3" key="1">
    <citation type="submission" date="2019-07" db="EMBL/GenBank/DDBJ databases">
        <title>Lysobacter weifangensis sp. nov., isolated from bensulfuron-methyl contaminated farmland soil.</title>
        <authorList>
            <person name="Zhao H."/>
        </authorList>
    </citation>
    <scope>NUCLEOTIDE SEQUENCE [LARGE SCALE GENOMIC DNA]</scope>
    <source>
        <strain evidence="2 3">CC-Bw-6</strain>
    </source>
</reference>
<dbReference type="EMBL" id="CP041742">
    <property type="protein sequence ID" value="QDQ73492.1"/>
    <property type="molecule type" value="Genomic_DNA"/>
</dbReference>
<dbReference type="OrthoDB" id="6007799at2"/>
<dbReference type="Pfam" id="PF11306">
    <property type="entry name" value="DUF3108"/>
    <property type="match status" value="1"/>
</dbReference>
<feature type="signal peptide" evidence="1">
    <location>
        <begin position="1"/>
        <end position="27"/>
    </location>
</feature>
<organism evidence="2 3">
    <name type="scientific">Pseudoluteimonas lycopersici</name>
    <dbReference type="NCBI Taxonomy" id="1324796"/>
    <lineage>
        <taxon>Bacteria</taxon>
        <taxon>Pseudomonadati</taxon>
        <taxon>Pseudomonadota</taxon>
        <taxon>Gammaproteobacteria</taxon>
        <taxon>Lysobacterales</taxon>
        <taxon>Lysobacteraceae</taxon>
        <taxon>Pseudoluteimonas</taxon>
    </lineage>
</organism>